<dbReference type="GO" id="GO:0016125">
    <property type="term" value="P:sterol metabolic process"/>
    <property type="evidence" value="ECO:0007669"/>
    <property type="project" value="TreeGrafter"/>
</dbReference>
<evidence type="ECO:0008006" key="10">
    <source>
        <dbReference type="Google" id="ProtNLM"/>
    </source>
</evidence>
<comment type="similarity">
    <text evidence="2 7">Belongs to the cytochrome P450 family.</text>
</comment>
<evidence type="ECO:0000256" key="1">
    <source>
        <dbReference type="ARBA" id="ARBA00004167"/>
    </source>
</evidence>
<dbReference type="PRINTS" id="PR00359">
    <property type="entry name" value="BP450"/>
</dbReference>
<comment type="subcellular location">
    <subcellularLocation>
        <location evidence="1">Membrane</location>
        <topology evidence="1">Single-pass membrane protein</topology>
    </subcellularLocation>
</comment>
<protein>
    <recommendedName>
        <fullName evidence="10">Cytochrome P450</fullName>
    </recommendedName>
</protein>
<evidence type="ECO:0000313" key="8">
    <source>
        <dbReference type="EMBL" id="KAK4347437.1"/>
    </source>
</evidence>
<evidence type="ECO:0000256" key="7">
    <source>
        <dbReference type="RuleBase" id="RU000461"/>
    </source>
</evidence>
<keyword evidence="7" id="KW-0503">Monooxygenase</keyword>
<reference evidence="8" key="1">
    <citation type="submission" date="2023-12" db="EMBL/GenBank/DDBJ databases">
        <title>Genome assembly of Anisodus tanguticus.</title>
        <authorList>
            <person name="Wang Y.-J."/>
        </authorList>
    </citation>
    <scope>NUCLEOTIDE SEQUENCE</scope>
    <source>
        <strain evidence="8">KB-2021</strain>
        <tissue evidence="8">Leaf</tissue>
    </source>
</reference>
<dbReference type="PANTHER" id="PTHR24286:SF88">
    <property type="entry name" value="BETA-AMYRIN 28-OXIDASE-LIKE"/>
    <property type="match status" value="1"/>
</dbReference>
<dbReference type="AlphaFoldDB" id="A0AAE1UXT0"/>
<evidence type="ECO:0000256" key="5">
    <source>
        <dbReference type="ARBA" id="ARBA00022989"/>
    </source>
</evidence>
<evidence type="ECO:0000256" key="6">
    <source>
        <dbReference type="ARBA" id="ARBA00023004"/>
    </source>
</evidence>
<dbReference type="GO" id="GO:0005506">
    <property type="term" value="F:iron ion binding"/>
    <property type="evidence" value="ECO:0007669"/>
    <property type="project" value="InterPro"/>
</dbReference>
<dbReference type="PROSITE" id="PS00086">
    <property type="entry name" value="CYTOCHROME_P450"/>
    <property type="match status" value="1"/>
</dbReference>
<dbReference type="InterPro" id="IPR001128">
    <property type="entry name" value="Cyt_P450"/>
</dbReference>
<dbReference type="InterPro" id="IPR002397">
    <property type="entry name" value="Cyt_P450_B"/>
</dbReference>
<keyword evidence="4 7" id="KW-0479">Metal-binding</keyword>
<sequence>MRKRKRDAAFDVLLVVRRLTLSSKNKDFDSPLNSNNQFELLDSSASAEQKEIALAKKAGELLEWEDMQKMKYSWNVICETMRLTPPLQGTFREVLTDFTYAGYNIPKGWKVYWTTSSTNKNPAYFQDPEEFDPSRYEKGDGPTPYTYVPFGGGPRMCPGKEYARLAILTFLHNVIMQYKWELLVPNEKIVGDMMPTPEKGLPIRLHKY</sequence>
<evidence type="ECO:0000256" key="2">
    <source>
        <dbReference type="ARBA" id="ARBA00010617"/>
    </source>
</evidence>
<keyword evidence="5" id="KW-1133">Transmembrane helix</keyword>
<comment type="caution">
    <text evidence="8">The sequence shown here is derived from an EMBL/GenBank/DDBJ whole genome shotgun (WGS) entry which is preliminary data.</text>
</comment>
<dbReference type="GO" id="GO:0004497">
    <property type="term" value="F:monooxygenase activity"/>
    <property type="evidence" value="ECO:0007669"/>
    <property type="project" value="UniProtKB-KW"/>
</dbReference>
<keyword evidence="7" id="KW-0560">Oxidoreductase</keyword>
<accession>A0AAE1UXT0</accession>
<keyword evidence="6 7" id="KW-0408">Iron</keyword>
<dbReference type="GO" id="GO:0016705">
    <property type="term" value="F:oxidoreductase activity, acting on paired donors, with incorporation or reduction of molecular oxygen"/>
    <property type="evidence" value="ECO:0007669"/>
    <property type="project" value="InterPro"/>
</dbReference>
<organism evidence="8 9">
    <name type="scientific">Anisodus tanguticus</name>
    <dbReference type="NCBI Taxonomy" id="243964"/>
    <lineage>
        <taxon>Eukaryota</taxon>
        <taxon>Viridiplantae</taxon>
        <taxon>Streptophyta</taxon>
        <taxon>Embryophyta</taxon>
        <taxon>Tracheophyta</taxon>
        <taxon>Spermatophyta</taxon>
        <taxon>Magnoliopsida</taxon>
        <taxon>eudicotyledons</taxon>
        <taxon>Gunneridae</taxon>
        <taxon>Pentapetalae</taxon>
        <taxon>asterids</taxon>
        <taxon>lamiids</taxon>
        <taxon>Solanales</taxon>
        <taxon>Solanaceae</taxon>
        <taxon>Solanoideae</taxon>
        <taxon>Hyoscyameae</taxon>
        <taxon>Anisodus</taxon>
    </lineage>
</organism>
<dbReference type="Gene3D" id="1.10.630.10">
    <property type="entry name" value="Cytochrome P450"/>
    <property type="match status" value="1"/>
</dbReference>
<keyword evidence="5" id="KW-0472">Membrane</keyword>
<dbReference type="SUPFAM" id="SSF48264">
    <property type="entry name" value="Cytochrome P450"/>
    <property type="match status" value="1"/>
</dbReference>
<name>A0AAE1UXT0_9SOLA</name>
<dbReference type="PANTHER" id="PTHR24286">
    <property type="entry name" value="CYTOCHROME P450 26"/>
    <property type="match status" value="1"/>
</dbReference>
<dbReference type="Proteomes" id="UP001291623">
    <property type="component" value="Unassembled WGS sequence"/>
</dbReference>
<dbReference type="EMBL" id="JAVYJV010000018">
    <property type="protein sequence ID" value="KAK4347437.1"/>
    <property type="molecule type" value="Genomic_DNA"/>
</dbReference>
<dbReference type="GO" id="GO:0016020">
    <property type="term" value="C:membrane"/>
    <property type="evidence" value="ECO:0007669"/>
    <property type="project" value="UniProtKB-SubCell"/>
</dbReference>
<keyword evidence="9" id="KW-1185">Reference proteome</keyword>
<gene>
    <name evidence="8" type="ORF">RND71_033776</name>
</gene>
<dbReference type="GO" id="GO:0020037">
    <property type="term" value="F:heme binding"/>
    <property type="evidence" value="ECO:0007669"/>
    <property type="project" value="InterPro"/>
</dbReference>
<keyword evidence="3" id="KW-0812">Transmembrane</keyword>
<evidence type="ECO:0000313" key="9">
    <source>
        <dbReference type="Proteomes" id="UP001291623"/>
    </source>
</evidence>
<dbReference type="InterPro" id="IPR017972">
    <property type="entry name" value="Cyt_P450_CS"/>
</dbReference>
<dbReference type="Pfam" id="PF00067">
    <property type="entry name" value="p450"/>
    <property type="match status" value="1"/>
</dbReference>
<evidence type="ECO:0000256" key="3">
    <source>
        <dbReference type="ARBA" id="ARBA00022692"/>
    </source>
</evidence>
<keyword evidence="7" id="KW-0349">Heme</keyword>
<evidence type="ECO:0000256" key="4">
    <source>
        <dbReference type="ARBA" id="ARBA00022723"/>
    </source>
</evidence>
<proteinExistence type="inferred from homology"/>
<dbReference type="InterPro" id="IPR036396">
    <property type="entry name" value="Cyt_P450_sf"/>
</dbReference>